<proteinExistence type="predicted"/>
<reference evidence="1 2" key="1">
    <citation type="submission" date="2014-03" db="EMBL/GenBank/DDBJ databases">
        <title>Draft Genome Sequence of Actibacterium mucosum KCTC 23349, a Marine Alphaproteobacterium with Complex Ionic Requirements Isolated from Mediterranean Seawater at Malvarrosa Beach, Valencia, Spain.</title>
        <authorList>
            <person name="Arahal D.R."/>
            <person name="Shao Z."/>
            <person name="Lai Q."/>
            <person name="Pujalte M.J."/>
        </authorList>
    </citation>
    <scope>NUCLEOTIDE SEQUENCE [LARGE SCALE GENOMIC DNA]</scope>
    <source>
        <strain evidence="1 2">KCTC 23349</strain>
    </source>
</reference>
<dbReference type="STRING" id="1454373.ACMU_12695"/>
<dbReference type="EMBL" id="JFKE01000004">
    <property type="protein sequence ID" value="KAJ55545.1"/>
    <property type="molecule type" value="Genomic_DNA"/>
</dbReference>
<gene>
    <name evidence="1" type="ORF">ACMU_12695</name>
</gene>
<keyword evidence="2" id="KW-1185">Reference proteome</keyword>
<dbReference type="AlphaFoldDB" id="A0A037ZGG5"/>
<sequence length="141" mass="15856">MLVTTTNTTAAQDLPPGWHLLREVQVTEYQDTNGDWLVAKEFPEALRERADDFQITGFYSPFMAEAYVQQFMLLPEDSDCPFCGASGYGVMLEVHMRHPLPDIAEGTLLTLTGRLELMDDPGTYQTARLLDARTLSILRGQ</sequence>
<comment type="caution">
    <text evidence="1">The sequence shown here is derived from an EMBL/GenBank/DDBJ whole genome shotgun (WGS) entry which is preliminary data.</text>
</comment>
<organism evidence="1 2">
    <name type="scientific">Actibacterium mucosum KCTC 23349</name>
    <dbReference type="NCBI Taxonomy" id="1454373"/>
    <lineage>
        <taxon>Bacteria</taxon>
        <taxon>Pseudomonadati</taxon>
        <taxon>Pseudomonadota</taxon>
        <taxon>Alphaproteobacteria</taxon>
        <taxon>Rhodobacterales</taxon>
        <taxon>Roseobacteraceae</taxon>
        <taxon>Actibacterium</taxon>
    </lineage>
</organism>
<evidence type="ECO:0000313" key="2">
    <source>
        <dbReference type="Proteomes" id="UP000026249"/>
    </source>
</evidence>
<protein>
    <submittedName>
        <fullName evidence="1">Uncharacterized protein</fullName>
    </submittedName>
</protein>
<dbReference type="RefSeq" id="WP_035259398.1">
    <property type="nucleotide sequence ID" value="NZ_JFKE01000004.1"/>
</dbReference>
<dbReference type="Proteomes" id="UP000026249">
    <property type="component" value="Unassembled WGS sequence"/>
</dbReference>
<dbReference type="OrthoDB" id="7863575at2"/>
<name>A0A037ZGG5_9RHOB</name>
<evidence type="ECO:0000313" key="1">
    <source>
        <dbReference type="EMBL" id="KAJ55545.1"/>
    </source>
</evidence>
<accession>A0A037ZGG5</accession>